<dbReference type="InParanoid" id="A0A316VDY1"/>
<sequence length="906" mass="99783">MASSKTVAPYGTWKSPITADILTQKSVSFGEITVLSSNANQAEIAYVENRPEESGRAAFVKQTIRLDSLEAARSGVLVEDKLDLSKGEYNVRSGVHEYGGGAVAKFGDGSAIFTDYKSFNIFIADGKGNVRQITEDHKAFRYADFSKHPTLPYILAIQEDHTFDEPSKVVNTLVAIHTETRKVYTVAQGYDFYTSPRFSADGNHAAYVAWNHPSMPFWATEMWVARFVLENDQPRFEADKKVCGNNTDEVARHPVWASSDTLYFTRDKSGFANPWKVSIYSDEKSTTIQINDLKPLLTKPFEGDFSSPPWSLGNSDFVVLSPDWLVCIVTSHAYSSLNLLHIPTGQIRQLETPFVDIYALQLAGPHSVVFRATEASQPSSLIVLDLVEALKAVNGKPTWHVIKRSSSMIEDGTISPTFLPKCEPIEFPTELPNGKKSTSHALLFLPGNPDYIAPAGTSPPCIMKIHGGPTSHATPGLDLSTSYWTSRGYALCKVNYGGSTSFGREFMNRLMAQWGVVDVRDTIAAANYLGASDHGKQNSKATRRIDSKAQEQNVSLKEKQMINGAVEFSLKRQTSWLDTIMNVLIGTTVGAASSFIPNVDARFAVFAGGLTWLLRHITRVQSESVLVMPNTGIQLSTVRGFHLPKFSKELERSNLIVTSSNSKLIPRDAILDVFTKESIHRWKVIDYVAVATKAPGSTLASEKASKPTSSYGNKLQVLFPNLLPGLPVVERVYRTIYPVLFGEKGTSTVSVPPRADPNKIAISGGSAGGYTVLAALCLSPYAFGAGADYFGVSNIADLAAESHKFESQYVNQLMGGPPEKIPEVYKSRSPIYMADRIRSPLLILQGEIDKVVPPAQNKTIYEAVKKQGVKTKYIEYEGEGHGFRKSENIKRSLEEEEAWYRDAFKL</sequence>
<name>A0A316VDY1_9BASI</name>
<reference evidence="3 4" key="1">
    <citation type="journal article" date="2018" name="Mol. Biol. Evol.">
        <title>Broad Genomic Sampling Reveals a Smut Pathogenic Ancestry of the Fungal Clade Ustilaginomycotina.</title>
        <authorList>
            <person name="Kijpornyongpan T."/>
            <person name="Mondo S.J."/>
            <person name="Barry K."/>
            <person name="Sandor L."/>
            <person name="Lee J."/>
            <person name="Lipzen A."/>
            <person name="Pangilinan J."/>
            <person name="LaButti K."/>
            <person name="Hainaut M."/>
            <person name="Henrissat B."/>
            <person name="Grigoriev I.V."/>
            <person name="Spatafora J.W."/>
            <person name="Aime M.C."/>
        </authorList>
    </citation>
    <scope>NUCLEOTIDE SEQUENCE [LARGE SCALE GENOMIC DNA]</scope>
    <source>
        <strain evidence="3 4">MCA 3882</strain>
    </source>
</reference>
<dbReference type="Pfam" id="PF00326">
    <property type="entry name" value="Peptidase_S9"/>
    <property type="match status" value="2"/>
</dbReference>
<evidence type="ECO:0000313" key="4">
    <source>
        <dbReference type="Proteomes" id="UP000245771"/>
    </source>
</evidence>
<dbReference type="Gene3D" id="3.40.50.1820">
    <property type="entry name" value="alpha/beta hydrolase"/>
    <property type="match status" value="2"/>
</dbReference>
<feature type="domain" description="Peptidase S9 prolyl oligopeptidase catalytic" evidence="1">
    <location>
        <begin position="755"/>
        <end position="905"/>
    </location>
</feature>
<dbReference type="AlphaFoldDB" id="A0A316VDY1"/>
<evidence type="ECO:0000259" key="1">
    <source>
        <dbReference type="Pfam" id="PF00326"/>
    </source>
</evidence>
<proteinExistence type="predicted"/>
<dbReference type="STRING" id="1280837.A0A316VDY1"/>
<dbReference type="SUPFAM" id="SSF53474">
    <property type="entry name" value="alpha/beta-Hydrolases"/>
    <property type="match status" value="2"/>
</dbReference>
<feature type="domain" description="Phosphatidylinositol N-acetylglucosaminyltransferase subunit H conserved" evidence="2">
    <location>
        <begin position="624"/>
        <end position="719"/>
    </location>
</feature>
<dbReference type="InterPro" id="IPR001375">
    <property type="entry name" value="Peptidase_S9_cat"/>
</dbReference>
<dbReference type="GeneID" id="37021015"/>
<dbReference type="GO" id="GO:0006508">
    <property type="term" value="P:proteolysis"/>
    <property type="evidence" value="ECO:0007669"/>
    <property type="project" value="InterPro"/>
</dbReference>
<gene>
    <name evidence="3" type="ORF">FA14DRAFT_161685</name>
</gene>
<dbReference type="OrthoDB" id="43744at2759"/>
<dbReference type="SUPFAM" id="SSF69322">
    <property type="entry name" value="Tricorn protease domain 2"/>
    <property type="match status" value="1"/>
</dbReference>
<organism evidence="3 4">
    <name type="scientific">Meira miltonrushii</name>
    <dbReference type="NCBI Taxonomy" id="1280837"/>
    <lineage>
        <taxon>Eukaryota</taxon>
        <taxon>Fungi</taxon>
        <taxon>Dikarya</taxon>
        <taxon>Basidiomycota</taxon>
        <taxon>Ustilaginomycotina</taxon>
        <taxon>Exobasidiomycetes</taxon>
        <taxon>Exobasidiales</taxon>
        <taxon>Brachybasidiaceae</taxon>
        <taxon>Meira</taxon>
    </lineage>
</organism>
<evidence type="ECO:0008006" key="5">
    <source>
        <dbReference type="Google" id="ProtNLM"/>
    </source>
</evidence>
<dbReference type="GO" id="GO:0008236">
    <property type="term" value="F:serine-type peptidase activity"/>
    <property type="evidence" value="ECO:0007669"/>
    <property type="project" value="InterPro"/>
</dbReference>
<dbReference type="InterPro" id="IPR050585">
    <property type="entry name" value="Xaa-Pro_dipeptidyl-ppase/CocE"/>
</dbReference>
<dbReference type="InterPro" id="IPR019328">
    <property type="entry name" value="PIGH-H_dom"/>
</dbReference>
<accession>A0A316VDY1</accession>
<dbReference type="Pfam" id="PF10181">
    <property type="entry name" value="PIG-H"/>
    <property type="match status" value="1"/>
</dbReference>
<protein>
    <recommendedName>
        <fullName evidence="5">Dipeptidyl-peptidase V</fullName>
    </recommendedName>
</protein>
<dbReference type="InterPro" id="IPR029058">
    <property type="entry name" value="AB_hydrolase_fold"/>
</dbReference>
<dbReference type="PANTHER" id="PTHR43056">
    <property type="entry name" value="PEPTIDASE S9 PROLYL OLIGOPEPTIDASE"/>
    <property type="match status" value="1"/>
</dbReference>
<evidence type="ECO:0000259" key="2">
    <source>
        <dbReference type="Pfam" id="PF10181"/>
    </source>
</evidence>
<evidence type="ECO:0000313" key="3">
    <source>
        <dbReference type="EMBL" id="PWN34211.1"/>
    </source>
</evidence>
<dbReference type="RefSeq" id="XP_025354513.1">
    <property type="nucleotide sequence ID" value="XM_025499234.1"/>
</dbReference>
<dbReference type="PANTHER" id="PTHR43056:SF5">
    <property type="entry name" value="PEPTIDASE S9 PROLYL OLIGOPEPTIDASE CATALYTIC DOMAIN-CONTAINING PROTEIN"/>
    <property type="match status" value="1"/>
</dbReference>
<dbReference type="EMBL" id="KZ819604">
    <property type="protein sequence ID" value="PWN34211.1"/>
    <property type="molecule type" value="Genomic_DNA"/>
</dbReference>
<feature type="domain" description="Peptidase S9 prolyl oligopeptidase catalytic" evidence="1">
    <location>
        <begin position="478"/>
        <end position="533"/>
    </location>
</feature>
<keyword evidence="4" id="KW-1185">Reference proteome</keyword>
<dbReference type="Proteomes" id="UP000245771">
    <property type="component" value="Unassembled WGS sequence"/>
</dbReference>